<sequence>MARPQTQKSASSRAQKGDIKDPLLTQKNFEKELQALASKAKEETTSKWALQQGQILLNSATLLSLAAVYSNVSLLALSPIYGGIPSAVYHAKGVMTACFLGWSFNLFLRRRLPVKPILLLPVLAAWIPVMQFFLGKASGKLGNAAAGAIVMESLSLLPLVFLSVGCTATVLDELEMSPGRLQWLADATPGIASFAFFKGVEFVSMGYIGRTLGSTILHTRIGLSLLLTACYSLLSPSKLLLYALPALLHTVVFNTHLPTPYGTARLNSSLMAMEGGWRLIDRQESLTGYISVVESQKQGFRVMRCDHSLLGGEWMARENGIQEPIYGVFVMLEAVRLIESEVPKGGEKALVIGLGIGTTPSAFIRLGLDTTIVEIDPVVHDYATKYFALPSRHTPILDDAVAFASKAASEGKKYQYIVHDVFTGGAEPVDLFTLEFIQDLYDLLEDGGAIAINYAADLLLPPSRITTTTILTIFPTCRIFRESDRPPPSTIATDGRDFTNMVIFCTKSPGTTISFREPEEHEYLNSRARRMFLVPKHEVFLEDFARRREGDMEVLRRNETGGFEGWQRESAGGHWVVMRTVLPEGIWESW</sequence>
<feature type="transmembrane region" description="Helical" evidence="2">
    <location>
        <begin position="117"/>
        <end position="134"/>
    </location>
</feature>
<feature type="transmembrane region" description="Helical" evidence="2">
    <location>
        <begin position="87"/>
        <end position="108"/>
    </location>
</feature>
<gene>
    <name evidence="3" type="ORF">BJ875DRAFT_432540</name>
</gene>
<evidence type="ECO:0000313" key="4">
    <source>
        <dbReference type="Proteomes" id="UP000824998"/>
    </source>
</evidence>
<dbReference type="GO" id="GO:0032259">
    <property type="term" value="P:methylation"/>
    <property type="evidence" value="ECO:0007669"/>
    <property type="project" value="UniProtKB-KW"/>
</dbReference>
<dbReference type="Proteomes" id="UP000824998">
    <property type="component" value="Unassembled WGS sequence"/>
</dbReference>
<dbReference type="OrthoDB" id="2016285at2759"/>
<evidence type="ECO:0000313" key="3">
    <source>
        <dbReference type="EMBL" id="KAG9229983.1"/>
    </source>
</evidence>
<dbReference type="Pfam" id="PF01564">
    <property type="entry name" value="Spermine_synth"/>
    <property type="match status" value="1"/>
</dbReference>
<evidence type="ECO:0000256" key="1">
    <source>
        <dbReference type="SAM" id="MobiDB-lite"/>
    </source>
</evidence>
<keyword evidence="2" id="KW-0472">Membrane</keyword>
<comment type="caution">
    <text evidence="3">The sequence shown here is derived from an EMBL/GenBank/DDBJ whole genome shotgun (WGS) entry which is preliminary data.</text>
</comment>
<dbReference type="GO" id="GO:0008168">
    <property type="term" value="F:methyltransferase activity"/>
    <property type="evidence" value="ECO:0007669"/>
    <property type="project" value="UniProtKB-KW"/>
</dbReference>
<organism evidence="3 4">
    <name type="scientific">Amylocarpus encephaloides</name>
    <dbReference type="NCBI Taxonomy" id="45428"/>
    <lineage>
        <taxon>Eukaryota</taxon>
        <taxon>Fungi</taxon>
        <taxon>Dikarya</taxon>
        <taxon>Ascomycota</taxon>
        <taxon>Pezizomycotina</taxon>
        <taxon>Leotiomycetes</taxon>
        <taxon>Helotiales</taxon>
        <taxon>Helotiales incertae sedis</taxon>
        <taxon>Amylocarpus</taxon>
    </lineage>
</organism>
<accession>A0A9P7YBH3</accession>
<keyword evidence="3" id="KW-0808">Transferase</keyword>
<dbReference type="Gene3D" id="3.40.50.150">
    <property type="entry name" value="Vaccinia Virus protein VP39"/>
    <property type="match status" value="1"/>
</dbReference>
<keyword evidence="2" id="KW-0812">Transmembrane</keyword>
<dbReference type="InterPro" id="IPR029063">
    <property type="entry name" value="SAM-dependent_MTases_sf"/>
</dbReference>
<keyword evidence="4" id="KW-1185">Reference proteome</keyword>
<dbReference type="EMBL" id="MU251712">
    <property type="protein sequence ID" value="KAG9229983.1"/>
    <property type="molecule type" value="Genomic_DNA"/>
</dbReference>
<dbReference type="SUPFAM" id="SSF53335">
    <property type="entry name" value="S-adenosyl-L-methionine-dependent methyltransferases"/>
    <property type="match status" value="1"/>
</dbReference>
<keyword evidence="2" id="KW-1133">Transmembrane helix</keyword>
<reference evidence="3" key="1">
    <citation type="journal article" date="2021" name="IMA Fungus">
        <title>Genomic characterization of three marine fungi, including Emericellopsis atlantica sp. nov. with signatures of a generalist lifestyle and marine biomass degradation.</title>
        <authorList>
            <person name="Hagestad O.C."/>
            <person name="Hou L."/>
            <person name="Andersen J.H."/>
            <person name="Hansen E.H."/>
            <person name="Altermark B."/>
            <person name="Li C."/>
            <person name="Kuhnert E."/>
            <person name="Cox R.J."/>
            <person name="Crous P.W."/>
            <person name="Spatafora J.W."/>
            <person name="Lail K."/>
            <person name="Amirebrahimi M."/>
            <person name="Lipzen A."/>
            <person name="Pangilinan J."/>
            <person name="Andreopoulos W."/>
            <person name="Hayes R.D."/>
            <person name="Ng V."/>
            <person name="Grigoriev I.V."/>
            <person name="Jackson S.A."/>
            <person name="Sutton T.D.S."/>
            <person name="Dobson A.D.W."/>
            <person name="Rama T."/>
        </authorList>
    </citation>
    <scope>NUCLEOTIDE SEQUENCE</scope>
    <source>
        <strain evidence="3">TRa018bII</strain>
    </source>
</reference>
<dbReference type="NCBIfam" id="NF037959">
    <property type="entry name" value="MFS_SpdSyn"/>
    <property type="match status" value="1"/>
</dbReference>
<protein>
    <submittedName>
        <fullName evidence="3">S-adenosyl-L-methionine-dependent methyltransferase</fullName>
    </submittedName>
</protein>
<keyword evidence="3" id="KW-0489">Methyltransferase</keyword>
<evidence type="ECO:0000256" key="2">
    <source>
        <dbReference type="SAM" id="Phobius"/>
    </source>
</evidence>
<dbReference type="AlphaFoldDB" id="A0A9P7YBH3"/>
<name>A0A9P7YBH3_9HELO</name>
<proteinExistence type="predicted"/>
<feature type="compositionally biased region" description="Polar residues" evidence="1">
    <location>
        <begin position="1"/>
        <end position="14"/>
    </location>
</feature>
<feature type="region of interest" description="Disordered" evidence="1">
    <location>
        <begin position="1"/>
        <end position="22"/>
    </location>
</feature>
<feature type="transmembrane region" description="Helical" evidence="2">
    <location>
        <begin position="55"/>
        <end position="81"/>
    </location>
</feature>